<evidence type="ECO:0000313" key="2">
    <source>
        <dbReference type="Proteomes" id="UP000054558"/>
    </source>
</evidence>
<dbReference type="EMBL" id="DF237093">
    <property type="protein sequence ID" value="GAQ83326.1"/>
    <property type="molecule type" value="Genomic_DNA"/>
</dbReference>
<dbReference type="AlphaFoldDB" id="A0A1Y1I3L1"/>
<protein>
    <submittedName>
        <fullName evidence="1">Uncharacterized protein</fullName>
    </submittedName>
</protein>
<accession>A0A1Y1I3L1</accession>
<sequence>MTEQYQQVAFTGGGHQPVVVSLWGHSPQQGHALTKLVCSIDAFIDSSAADLVTFAGGTRLSLDKQDALQLPEVWIAERRDFQDAKFESETQPLTLIPKAIIETGAFNERFDVLTFQNKNTVTLSRGPIGGVVWRAMGYYKAGVENVLLIDVHRRRLFLVIANGSVQLFEWNDAIELELLPGYRAVMADLCKEETLGKQCVHLNLESKTGLNDMEAAVFERQPEKRERCDNDADIARLWGALIRASKEEIPSWSVQLPADEKEGLRS</sequence>
<dbReference type="Proteomes" id="UP000054558">
    <property type="component" value="Unassembled WGS sequence"/>
</dbReference>
<evidence type="ECO:0000313" key="1">
    <source>
        <dbReference type="EMBL" id="GAQ83326.1"/>
    </source>
</evidence>
<reference evidence="1 2" key="1">
    <citation type="journal article" date="2014" name="Nat. Commun.">
        <title>Klebsormidium flaccidum genome reveals primary factors for plant terrestrial adaptation.</title>
        <authorList>
            <person name="Hori K."/>
            <person name="Maruyama F."/>
            <person name="Fujisawa T."/>
            <person name="Togashi T."/>
            <person name="Yamamoto N."/>
            <person name="Seo M."/>
            <person name="Sato S."/>
            <person name="Yamada T."/>
            <person name="Mori H."/>
            <person name="Tajima N."/>
            <person name="Moriyama T."/>
            <person name="Ikeuchi M."/>
            <person name="Watanabe M."/>
            <person name="Wada H."/>
            <person name="Kobayashi K."/>
            <person name="Saito M."/>
            <person name="Masuda T."/>
            <person name="Sasaki-Sekimoto Y."/>
            <person name="Mashiguchi K."/>
            <person name="Awai K."/>
            <person name="Shimojima M."/>
            <person name="Masuda S."/>
            <person name="Iwai M."/>
            <person name="Nobusawa T."/>
            <person name="Narise T."/>
            <person name="Kondo S."/>
            <person name="Saito H."/>
            <person name="Sato R."/>
            <person name="Murakawa M."/>
            <person name="Ihara Y."/>
            <person name="Oshima-Yamada Y."/>
            <person name="Ohtaka K."/>
            <person name="Satoh M."/>
            <person name="Sonobe K."/>
            <person name="Ishii M."/>
            <person name="Ohtani R."/>
            <person name="Kanamori-Sato M."/>
            <person name="Honoki R."/>
            <person name="Miyazaki D."/>
            <person name="Mochizuki H."/>
            <person name="Umetsu J."/>
            <person name="Higashi K."/>
            <person name="Shibata D."/>
            <person name="Kamiya Y."/>
            <person name="Sato N."/>
            <person name="Nakamura Y."/>
            <person name="Tabata S."/>
            <person name="Ida S."/>
            <person name="Kurokawa K."/>
            <person name="Ohta H."/>
        </authorList>
    </citation>
    <scope>NUCLEOTIDE SEQUENCE [LARGE SCALE GENOMIC DNA]</scope>
    <source>
        <strain evidence="1 2">NIES-2285</strain>
    </source>
</reference>
<keyword evidence="2" id="KW-1185">Reference proteome</keyword>
<organism evidence="1 2">
    <name type="scientific">Klebsormidium nitens</name>
    <name type="common">Green alga</name>
    <name type="synonym">Ulothrix nitens</name>
    <dbReference type="NCBI Taxonomy" id="105231"/>
    <lineage>
        <taxon>Eukaryota</taxon>
        <taxon>Viridiplantae</taxon>
        <taxon>Streptophyta</taxon>
        <taxon>Klebsormidiophyceae</taxon>
        <taxon>Klebsormidiales</taxon>
        <taxon>Klebsormidiaceae</taxon>
        <taxon>Klebsormidium</taxon>
    </lineage>
</organism>
<name>A0A1Y1I3L1_KLENI</name>
<gene>
    <name evidence="1" type="ORF">KFL_001440140</name>
</gene>
<proteinExistence type="predicted"/>